<dbReference type="PROSITE" id="PS00197">
    <property type="entry name" value="2FE2S_FER_1"/>
    <property type="match status" value="1"/>
</dbReference>
<dbReference type="InterPro" id="IPR009078">
    <property type="entry name" value="Ferritin-like_SF"/>
</dbReference>
<keyword evidence="3" id="KW-1185">Reference proteome</keyword>
<dbReference type="InterPro" id="IPR036010">
    <property type="entry name" value="2Fe-2S_ferredoxin-like_sf"/>
</dbReference>
<dbReference type="PROSITE" id="PS51085">
    <property type="entry name" value="2FE2S_FER_2"/>
    <property type="match status" value="1"/>
</dbReference>
<dbReference type="Proteomes" id="UP000584642">
    <property type="component" value="Unassembled WGS sequence"/>
</dbReference>
<dbReference type="Gene3D" id="3.10.20.30">
    <property type="match status" value="1"/>
</dbReference>
<evidence type="ECO:0000313" key="2">
    <source>
        <dbReference type="EMBL" id="NYZ23683.1"/>
    </source>
</evidence>
<dbReference type="Pfam" id="PF00111">
    <property type="entry name" value="Fer2"/>
    <property type="match status" value="1"/>
</dbReference>
<dbReference type="InterPro" id="IPR012675">
    <property type="entry name" value="Beta-grasp_dom_sf"/>
</dbReference>
<dbReference type="InterPro" id="IPR012347">
    <property type="entry name" value="Ferritin-like"/>
</dbReference>
<dbReference type="CDD" id="cd01045">
    <property type="entry name" value="Ferritin_like_AB"/>
    <property type="match status" value="1"/>
</dbReference>
<comment type="caution">
    <text evidence="2">The sequence shown here is derived from an EMBL/GenBank/DDBJ whole genome shotgun (WGS) entry which is preliminary data.</text>
</comment>
<gene>
    <name evidence="2" type="ORF">HND93_28625</name>
</gene>
<sequence>MANVTFRSPSIAKDITLYAVAGDRGTILSLAKAHRIPIPFDCGDGNCGSCVIEVQTLTNKAPYGIALTEKEKEMLRQLGKITPQEVENAETNDTPPRFRLACQCFVRDEDILITFAGDETLPKAKPALSTAVKDYKGGLEIATVEEFLGYAVKVEEDAAIHFDELAAEMAKVGNTEVAELFSQLAGYSRLHLEEARKRAGDGVDSLVLPGDHVWPTLETPERTALWAGDPSLSRLDALRAALQGEKLGFEFYYTVQGHTKNPEIAALAKEFVKEEAEHVAILERWIERETANRKAAASA</sequence>
<dbReference type="RefSeq" id="WP_180285464.1">
    <property type="nucleotide sequence ID" value="NZ_JABFDB010000031.1"/>
</dbReference>
<dbReference type="InterPro" id="IPR003251">
    <property type="entry name" value="Rr_diiron-bd_dom"/>
</dbReference>
<dbReference type="Pfam" id="PF02915">
    <property type="entry name" value="Rubrerythrin"/>
    <property type="match status" value="1"/>
</dbReference>
<evidence type="ECO:0000259" key="1">
    <source>
        <dbReference type="PROSITE" id="PS51085"/>
    </source>
</evidence>
<accession>A0ABX2THF3</accession>
<protein>
    <submittedName>
        <fullName evidence="2">2Fe-2S iron-sulfur cluster binding domain-containing protein</fullName>
    </submittedName>
</protein>
<name>A0ABX2THF3_9PROT</name>
<evidence type="ECO:0000313" key="3">
    <source>
        <dbReference type="Proteomes" id="UP000584642"/>
    </source>
</evidence>
<dbReference type="SUPFAM" id="SSF47240">
    <property type="entry name" value="Ferritin-like"/>
    <property type="match status" value="1"/>
</dbReference>
<dbReference type="SUPFAM" id="SSF54292">
    <property type="entry name" value="2Fe-2S ferredoxin-like"/>
    <property type="match status" value="1"/>
</dbReference>
<feature type="domain" description="2Fe-2S ferredoxin-type" evidence="1">
    <location>
        <begin position="2"/>
        <end position="119"/>
    </location>
</feature>
<dbReference type="Gene3D" id="1.20.1260.10">
    <property type="match status" value="1"/>
</dbReference>
<reference evidence="2 3" key="1">
    <citation type="submission" date="2020-05" db="EMBL/GenBank/DDBJ databases">
        <title>Azospirillum oleiclasticum sp. nov, a nitrogen-fixing and heavy crude oil-emulsifying bacterium isolated from the crude oil of Yumen Oilfield.</title>
        <authorList>
            <person name="Wu D."/>
            <person name="Cai M."/>
            <person name="Zhang X."/>
        </authorList>
    </citation>
    <scope>NUCLEOTIDE SEQUENCE [LARGE SCALE GENOMIC DNA]</scope>
    <source>
        <strain evidence="2 3">ROY-1-1-2</strain>
    </source>
</reference>
<dbReference type="InterPro" id="IPR006058">
    <property type="entry name" value="2Fe2S_fd_BS"/>
</dbReference>
<organism evidence="2 3">
    <name type="scientific">Azospirillum oleiclasticum</name>
    <dbReference type="NCBI Taxonomy" id="2735135"/>
    <lineage>
        <taxon>Bacteria</taxon>
        <taxon>Pseudomonadati</taxon>
        <taxon>Pseudomonadota</taxon>
        <taxon>Alphaproteobacteria</taxon>
        <taxon>Rhodospirillales</taxon>
        <taxon>Azospirillaceae</taxon>
        <taxon>Azospirillum</taxon>
    </lineage>
</organism>
<dbReference type="EMBL" id="JABFDB010000031">
    <property type="protein sequence ID" value="NYZ23683.1"/>
    <property type="molecule type" value="Genomic_DNA"/>
</dbReference>
<dbReference type="InterPro" id="IPR001041">
    <property type="entry name" value="2Fe-2S_ferredoxin-type"/>
</dbReference>
<dbReference type="CDD" id="cd00207">
    <property type="entry name" value="fer2"/>
    <property type="match status" value="1"/>
</dbReference>
<proteinExistence type="predicted"/>